<gene>
    <name evidence="3" type="ORF">AtubIFM56815_003865</name>
</gene>
<name>A0A9W6AYY0_ASPTU</name>
<feature type="region of interest" description="Disordered" evidence="1">
    <location>
        <begin position="123"/>
        <end position="189"/>
    </location>
</feature>
<sequence length="189" mass="19908">MHFNNVGLLATVLLASTASALPRIPQHGAVAAAGALDPLQKTGNLMQRSEANTATNDNEDLMYTYHGDDDVPKHRGFGGIRKTERSEAGTATNDNEDLMYTYHGDDDAPYHRGFGGIRKMERSEAGTATENGADIQIPHAPAGQDVGGVTQRSEEETASKENADFWGPGGGGYGGYGGNGDSNGQGGYY</sequence>
<evidence type="ECO:0000256" key="2">
    <source>
        <dbReference type="SAM" id="SignalP"/>
    </source>
</evidence>
<evidence type="ECO:0000256" key="1">
    <source>
        <dbReference type="SAM" id="MobiDB-lite"/>
    </source>
</evidence>
<feature type="chain" id="PRO_5040884735" evidence="2">
    <location>
        <begin position="21"/>
        <end position="189"/>
    </location>
</feature>
<protein>
    <submittedName>
        <fullName evidence="3">Uncharacterized protein</fullName>
    </submittedName>
</protein>
<dbReference type="EMBL" id="BRPE01000017">
    <property type="protein sequence ID" value="GLA89389.1"/>
    <property type="molecule type" value="Genomic_DNA"/>
</dbReference>
<evidence type="ECO:0000313" key="4">
    <source>
        <dbReference type="Proteomes" id="UP001144157"/>
    </source>
</evidence>
<feature type="compositionally biased region" description="Gly residues" evidence="1">
    <location>
        <begin position="167"/>
        <end position="189"/>
    </location>
</feature>
<reference evidence="3" key="1">
    <citation type="submission" date="2022-07" db="EMBL/GenBank/DDBJ databases">
        <title>Taxonomy of Aspergillus series Nigri: significant species reduction supported by multi-species coalescent approaches.</title>
        <authorList>
            <person name="Bian C."/>
            <person name="Kusuya Y."/>
            <person name="Sklenar F."/>
            <person name="D'hooge E."/>
            <person name="Yaguchi T."/>
            <person name="Takahashi H."/>
            <person name="Hubka V."/>
        </authorList>
    </citation>
    <scope>NUCLEOTIDE SEQUENCE</scope>
    <source>
        <strain evidence="3">IFM 56815</strain>
    </source>
</reference>
<feature type="signal peptide" evidence="2">
    <location>
        <begin position="1"/>
        <end position="20"/>
    </location>
</feature>
<feature type="compositionally biased region" description="Basic and acidic residues" evidence="1">
    <location>
        <begin position="152"/>
        <end position="163"/>
    </location>
</feature>
<organism evidence="3 4">
    <name type="scientific">Aspergillus tubingensis</name>
    <dbReference type="NCBI Taxonomy" id="5068"/>
    <lineage>
        <taxon>Eukaryota</taxon>
        <taxon>Fungi</taxon>
        <taxon>Dikarya</taxon>
        <taxon>Ascomycota</taxon>
        <taxon>Pezizomycotina</taxon>
        <taxon>Eurotiomycetes</taxon>
        <taxon>Eurotiomycetidae</taxon>
        <taxon>Eurotiales</taxon>
        <taxon>Aspergillaceae</taxon>
        <taxon>Aspergillus</taxon>
        <taxon>Aspergillus subgen. Circumdati</taxon>
    </lineage>
</organism>
<dbReference type="AlphaFoldDB" id="A0A9W6AYY0"/>
<comment type="caution">
    <text evidence="3">The sequence shown here is derived from an EMBL/GenBank/DDBJ whole genome shotgun (WGS) entry which is preliminary data.</text>
</comment>
<dbReference type="Proteomes" id="UP001144157">
    <property type="component" value="Unassembled WGS sequence"/>
</dbReference>
<accession>A0A9W6AYY0</accession>
<evidence type="ECO:0000313" key="3">
    <source>
        <dbReference type="EMBL" id="GLA89389.1"/>
    </source>
</evidence>
<keyword evidence="2" id="KW-0732">Signal</keyword>
<proteinExistence type="predicted"/>